<dbReference type="EMBL" id="FNNH01000006">
    <property type="protein sequence ID" value="SDW26513.1"/>
    <property type="molecule type" value="Genomic_DNA"/>
</dbReference>
<sequence>MEETHEQDLMSQCKFNNELKAIKTLSREKVYAAPNVLYIEAAGFEMLGGLLDKVVPALVGIGCSISSTEKKILEIIPEQFRKGKTHYERLLSATDFVSGMTDSFAVTLYRRLRGIELPRG</sequence>
<protein>
    <submittedName>
        <fullName evidence="3">dGTPase</fullName>
    </submittedName>
</protein>
<dbReference type="AlphaFoldDB" id="A0A1H2S4G8"/>
<dbReference type="InterPro" id="IPR027432">
    <property type="entry name" value="dGTP_triphosphohydrolase_C"/>
</dbReference>
<dbReference type="InterPro" id="IPR026875">
    <property type="entry name" value="PHydrolase_assoc_dom"/>
</dbReference>
<evidence type="ECO:0000313" key="4">
    <source>
        <dbReference type="Proteomes" id="UP000183454"/>
    </source>
</evidence>
<keyword evidence="1" id="KW-0378">Hydrolase</keyword>
<accession>A0A1H2S4G8</accession>
<gene>
    <name evidence="3" type="ORF">SAMN05421882_100632</name>
</gene>
<dbReference type="Gene3D" id="1.10.3550.10">
    <property type="entry name" value="eoxyguanosinetriphosphate triphosphohydrolase domain-like"/>
    <property type="match status" value="1"/>
</dbReference>
<evidence type="ECO:0000256" key="1">
    <source>
        <dbReference type="ARBA" id="ARBA00022801"/>
    </source>
</evidence>
<name>A0A1H2S4G8_9PROT</name>
<dbReference type="GO" id="GO:0016787">
    <property type="term" value="F:hydrolase activity"/>
    <property type="evidence" value="ECO:0007669"/>
    <property type="project" value="UniProtKB-KW"/>
</dbReference>
<feature type="domain" description="Phosphohydrolase-associated" evidence="2">
    <location>
        <begin position="15"/>
        <end position="111"/>
    </location>
</feature>
<dbReference type="RefSeq" id="WP_211752248.1">
    <property type="nucleotide sequence ID" value="NZ_CBDIPD010000120.1"/>
</dbReference>
<dbReference type="Proteomes" id="UP000183454">
    <property type="component" value="Unassembled WGS sequence"/>
</dbReference>
<organism evidence="3 4">
    <name type="scientific">Nitrosomonas communis</name>
    <dbReference type="NCBI Taxonomy" id="44574"/>
    <lineage>
        <taxon>Bacteria</taxon>
        <taxon>Pseudomonadati</taxon>
        <taxon>Pseudomonadota</taxon>
        <taxon>Betaproteobacteria</taxon>
        <taxon>Nitrosomonadales</taxon>
        <taxon>Nitrosomonadaceae</taxon>
        <taxon>Nitrosomonas</taxon>
    </lineage>
</organism>
<evidence type="ECO:0000313" key="3">
    <source>
        <dbReference type="EMBL" id="SDW26513.1"/>
    </source>
</evidence>
<dbReference type="Pfam" id="PF13286">
    <property type="entry name" value="HD_assoc"/>
    <property type="match status" value="1"/>
</dbReference>
<evidence type="ECO:0000259" key="2">
    <source>
        <dbReference type="Pfam" id="PF13286"/>
    </source>
</evidence>
<reference evidence="3 4" key="1">
    <citation type="submission" date="2016-10" db="EMBL/GenBank/DDBJ databases">
        <authorList>
            <person name="de Groot N.N."/>
        </authorList>
    </citation>
    <scope>NUCLEOTIDE SEQUENCE [LARGE SCALE GENOMIC DNA]</scope>
    <source>
        <strain evidence="3 4">Nm110</strain>
    </source>
</reference>
<proteinExistence type="predicted"/>